<dbReference type="Proteomes" id="UP000199334">
    <property type="component" value="Unassembled WGS sequence"/>
</dbReference>
<dbReference type="STRING" id="237069.SAMN05216498_2899"/>
<dbReference type="InterPro" id="IPR025164">
    <property type="entry name" value="Toastrack_DUF4097"/>
</dbReference>
<evidence type="ECO:0000313" key="4">
    <source>
        <dbReference type="EMBL" id="SDN70278.1"/>
    </source>
</evidence>
<evidence type="ECO:0000313" key="5">
    <source>
        <dbReference type="Proteomes" id="UP000199334"/>
    </source>
</evidence>
<feature type="domain" description="DUF4097" evidence="2">
    <location>
        <begin position="107"/>
        <end position="358"/>
    </location>
</feature>
<dbReference type="Pfam" id="PF22746">
    <property type="entry name" value="SHOCT-like_DUF2089-C"/>
    <property type="match status" value="1"/>
</dbReference>
<dbReference type="OrthoDB" id="2240743at2"/>
<gene>
    <name evidence="4" type="ORF">SAMN05216498_2899</name>
</gene>
<proteinExistence type="predicted"/>
<accession>A0A1H0DJP3</accession>
<keyword evidence="5" id="KW-1185">Reference proteome</keyword>
<organism evidence="4 5">
    <name type="scientific">Tenuibacillus multivorans</name>
    <dbReference type="NCBI Taxonomy" id="237069"/>
    <lineage>
        <taxon>Bacteria</taxon>
        <taxon>Bacillati</taxon>
        <taxon>Bacillota</taxon>
        <taxon>Bacilli</taxon>
        <taxon>Bacillales</taxon>
        <taxon>Bacillaceae</taxon>
        <taxon>Tenuibacillus</taxon>
    </lineage>
</organism>
<dbReference type="EMBL" id="FNIG01000007">
    <property type="protein sequence ID" value="SDN70278.1"/>
    <property type="molecule type" value="Genomic_DNA"/>
</dbReference>
<evidence type="ECO:0000256" key="1">
    <source>
        <dbReference type="SAM" id="MobiDB-lite"/>
    </source>
</evidence>
<evidence type="ECO:0000259" key="2">
    <source>
        <dbReference type="Pfam" id="PF13349"/>
    </source>
</evidence>
<name>A0A1H0DJP3_9BACI</name>
<dbReference type="AlphaFoldDB" id="A0A1H0DJP3"/>
<sequence length="362" mass="41219">MMNDQRNKILSLLEEGHITAEEAEKLLEALEKSHEQENENTDETKDGEKREKSSFQENFKRDLKNITEGLFTMIDDTIQRVKEGPFEFSFNHVNVKRKFEFSSDEVDHLNFDLSNCSVEFLPTESSMITVQCNGKVYKEEDQERAEKLFDESFSIGVTNETLQMDQDQKNISIDAVIYLPQKVYEQAYIKTVNGSVKSRAIQLNVARISTVNGSVRLNDYDGDSLYVETKHGSIRLDEVQLSKTKLDTATGSVYLDGDVEYLDVDVTTGSVRTYLHNTDVKRVDLNTTTGSTQLYLPKDLKVKGNANTSVGSVDVDLPNVVVNKMDQMVKRMWHFYNVTDDESYLDVDVQTKTGSIKIYTLS</sequence>
<dbReference type="Pfam" id="PF13349">
    <property type="entry name" value="DUF4097"/>
    <property type="match status" value="1"/>
</dbReference>
<protein>
    <submittedName>
        <fullName evidence="4">DUF4097 and DUF4098 domain-containing protein YvlB</fullName>
    </submittedName>
</protein>
<evidence type="ECO:0000259" key="3">
    <source>
        <dbReference type="Pfam" id="PF22746"/>
    </source>
</evidence>
<reference evidence="4 5" key="1">
    <citation type="submission" date="2016-10" db="EMBL/GenBank/DDBJ databases">
        <authorList>
            <person name="de Groot N.N."/>
        </authorList>
    </citation>
    <scope>NUCLEOTIDE SEQUENCE [LARGE SCALE GENOMIC DNA]</scope>
    <source>
        <strain evidence="4 5">CGMCC 1.3442</strain>
    </source>
</reference>
<feature type="region of interest" description="Disordered" evidence="1">
    <location>
        <begin position="28"/>
        <end position="57"/>
    </location>
</feature>
<feature type="domain" description="YvlB/LiaX N-terminal" evidence="3">
    <location>
        <begin position="5"/>
        <end position="32"/>
    </location>
</feature>
<dbReference type="InterPro" id="IPR053959">
    <property type="entry name" value="YvlB/LiaX_N"/>
</dbReference>